<protein>
    <submittedName>
        <fullName evidence="1">Uncharacterized protein</fullName>
    </submittedName>
</protein>
<keyword evidence="2" id="KW-1185">Reference proteome</keyword>
<evidence type="ECO:0000313" key="1">
    <source>
        <dbReference type="EMBL" id="GBQ82616.1"/>
    </source>
</evidence>
<evidence type="ECO:0000313" key="2">
    <source>
        <dbReference type="Proteomes" id="UP001062776"/>
    </source>
</evidence>
<accession>A0ABQ0PVG9</accession>
<dbReference type="Proteomes" id="UP001062776">
    <property type="component" value="Unassembled WGS sequence"/>
</dbReference>
<proteinExistence type="predicted"/>
<organism evidence="1 2">
    <name type="scientific">Asaia krungthepensis NRIC 0535</name>
    <dbReference type="NCBI Taxonomy" id="1307925"/>
    <lineage>
        <taxon>Bacteria</taxon>
        <taxon>Pseudomonadati</taxon>
        <taxon>Pseudomonadota</taxon>
        <taxon>Alphaproteobacteria</taxon>
        <taxon>Acetobacterales</taxon>
        <taxon>Acetobacteraceae</taxon>
        <taxon>Asaia</taxon>
    </lineage>
</organism>
<sequence>MNCAMTALEITLSAPREATRLALIVMVSLPPEREARAGLRFPGDVRGEAGCARWEEIFWP</sequence>
<reference evidence="1" key="1">
    <citation type="submission" date="2013-04" db="EMBL/GenBank/DDBJ databases">
        <title>The genome sequencing project of 58 acetic acid bacteria.</title>
        <authorList>
            <person name="Okamoto-Kainuma A."/>
            <person name="Ishikawa M."/>
            <person name="Umino S."/>
            <person name="Koizumi Y."/>
            <person name="Shiwa Y."/>
            <person name="Yoshikawa H."/>
            <person name="Matsutani M."/>
            <person name="Matsushita K."/>
        </authorList>
    </citation>
    <scope>NUCLEOTIDE SEQUENCE</scope>
    <source>
        <strain evidence="1">NRIC 0535</strain>
    </source>
</reference>
<comment type="caution">
    <text evidence="1">The sequence shown here is derived from an EMBL/GenBank/DDBJ whole genome shotgun (WGS) entry which is preliminary data.</text>
</comment>
<name>A0ABQ0PVG9_9PROT</name>
<gene>
    <name evidence="1" type="ORF">AA0535_0032</name>
</gene>
<dbReference type="EMBL" id="BAPV01000001">
    <property type="protein sequence ID" value="GBQ82616.1"/>
    <property type="molecule type" value="Genomic_DNA"/>
</dbReference>